<reference evidence="1 2" key="1">
    <citation type="submission" date="2018-02" db="EMBL/GenBank/DDBJ databases">
        <title>The genomes of Aspergillus section Nigri reveals drivers in fungal speciation.</title>
        <authorList>
            <consortium name="DOE Joint Genome Institute"/>
            <person name="Vesth T.C."/>
            <person name="Nybo J."/>
            <person name="Theobald S."/>
            <person name="Brandl J."/>
            <person name="Frisvad J.C."/>
            <person name="Nielsen K.F."/>
            <person name="Lyhne E.K."/>
            <person name="Kogle M.E."/>
            <person name="Kuo A."/>
            <person name="Riley R."/>
            <person name="Clum A."/>
            <person name="Nolan M."/>
            <person name="Lipzen A."/>
            <person name="Salamov A."/>
            <person name="Henrissat B."/>
            <person name="Wiebenga A."/>
            <person name="De vries R.P."/>
            <person name="Grigoriev I.V."/>
            <person name="Mortensen U.H."/>
            <person name="Andersen M.R."/>
            <person name="Baker S.E."/>
        </authorList>
    </citation>
    <scope>NUCLEOTIDE SEQUENCE [LARGE SCALE GENOMIC DNA]</scope>
    <source>
        <strain evidence="1 2">CBS 101889</strain>
    </source>
</reference>
<dbReference type="RefSeq" id="XP_025550141.1">
    <property type="nucleotide sequence ID" value="XM_025689895.1"/>
</dbReference>
<protein>
    <submittedName>
        <fullName evidence="1">Uncharacterized protein</fullName>
    </submittedName>
</protein>
<accession>A0A395HT28</accession>
<proteinExistence type="predicted"/>
<name>A0A395HT28_ASPHC</name>
<evidence type="ECO:0000313" key="2">
    <source>
        <dbReference type="Proteomes" id="UP000248961"/>
    </source>
</evidence>
<organism evidence="1 2">
    <name type="scientific">Aspergillus homomorphus (strain CBS 101889)</name>
    <dbReference type="NCBI Taxonomy" id="1450537"/>
    <lineage>
        <taxon>Eukaryota</taxon>
        <taxon>Fungi</taxon>
        <taxon>Dikarya</taxon>
        <taxon>Ascomycota</taxon>
        <taxon>Pezizomycotina</taxon>
        <taxon>Eurotiomycetes</taxon>
        <taxon>Eurotiomycetidae</taxon>
        <taxon>Eurotiales</taxon>
        <taxon>Aspergillaceae</taxon>
        <taxon>Aspergillus</taxon>
        <taxon>Aspergillus subgen. Circumdati</taxon>
    </lineage>
</organism>
<gene>
    <name evidence="1" type="ORF">BO97DRAFT_109572</name>
</gene>
<dbReference type="GeneID" id="37194184"/>
<sequence length="177" mass="19418">MPIKGKVPSMKGQGWFVNLRRRTRGWLVAASTRPDTRLRILLWFIGSLDLQVYNFHGLKNADRNPLSCPPGTKLGGESCQPILPGEAQGCCRGLVCHCAQSGGNTRPDAQYVGGQATMDTLLYIEPSRLEKQSTFLSLQVVLSGTVRSRWEEGRGTVGKAHSECAHCTYSLSVRTGR</sequence>
<dbReference type="VEuPathDB" id="FungiDB:BO97DRAFT_109572"/>
<keyword evidence="2" id="KW-1185">Reference proteome</keyword>
<dbReference type="AlphaFoldDB" id="A0A395HT28"/>
<dbReference type="EMBL" id="KZ824291">
    <property type="protein sequence ID" value="RAL10987.1"/>
    <property type="molecule type" value="Genomic_DNA"/>
</dbReference>
<evidence type="ECO:0000313" key="1">
    <source>
        <dbReference type="EMBL" id="RAL10987.1"/>
    </source>
</evidence>
<dbReference type="Proteomes" id="UP000248961">
    <property type="component" value="Unassembled WGS sequence"/>
</dbReference>